<evidence type="ECO:0000313" key="1">
    <source>
        <dbReference type="EMBL" id="QPP05193.1"/>
    </source>
</evidence>
<dbReference type="KEGG" id="sbat:G4Z16_00970"/>
<proteinExistence type="predicted"/>
<sequence length="190" mass="20034">MDQTTPLAQAGQLSALADRFTSLRAQLTTETAEPGSGTDGLRHLTPLLTHSQDLVTEALARLTVLNDSPAASRPGARAAADCLATVVENSAHASACLAMAVSDNTYDAAPFHAEQPERDSEHQERHRQARTAITAHLDDAAGRLDNCATACRYTASWLHSAAPAQGAAPAKPVKLSQIQHQVTAAQGVRR</sequence>
<gene>
    <name evidence="1" type="ORF">G4Z16_00970</name>
</gene>
<dbReference type="EMBL" id="CP048882">
    <property type="protein sequence ID" value="QPP05193.1"/>
    <property type="molecule type" value="Genomic_DNA"/>
</dbReference>
<evidence type="ECO:0000313" key="2">
    <source>
        <dbReference type="Proteomes" id="UP000595046"/>
    </source>
</evidence>
<dbReference type="AlphaFoldDB" id="A0A7T1T2K4"/>
<organism evidence="1 2">
    <name type="scientific">Streptomyces bathyalis</name>
    <dbReference type="NCBI Taxonomy" id="2710756"/>
    <lineage>
        <taxon>Bacteria</taxon>
        <taxon>Bacillati</taxon>
        <taxon>Actinomycetota</taxon>
        <taxon>Actinomycetes</taxon>
        <taxon>Kitasatosporales</taxon>
        <taxon>Streptomycetaceae</taxon>
        <taxon>Streptomyces</taxon>
    </lineage>
</organism>
<dbReference type="RefSeq" id="WP_197348694.1">
    <property type="nucleotide sequence ID" value="NZ_CP048882.1"/>
</dbReference>
<name>A0A7T1T2K4_9ACTN</name>
<keyword evidence="2" id="KW-1185">Reference proteome</keyword>
<reference evidence="2" key="1">
    <citation type="submission" date="2020-02" db="EMBL/GenBank/DDBJ databases">
        <title>Streptomyces sp. ASO4wet.</title>
        <authorList>
            <person name="Risdian C."/>
            <person name="Landwehr W."/>
            <person name="Schupp P."/>
            <person name="Wink J."/>
        </authorList>
    </citation>
    <scope>NUCLEOTIDE SEQUENCE [LARGE SCALE GENOMIC DNA]</scope>
    <source>
        <strain evidence="2">ASO4wet</strain>
    </source>
</reference>
<accession>A0A7T1T2K4</accession>
<protein>
    <submittedName>
        <fullName evidence="1">Uncharacterized protein</fullName>
    </submittedName>
</protein>
<dbReference type="Proteomes" id="UP000595046">
    <property type="component" value="Chromosome"/>
</dbReference>